<evidence type="ECO:0000313" key="1">
    <source>
        <dbReference type="EMBL" id="KIK18080.1"/>
    </source>
</evidence>
<evidence type="ECO:0000313" key="2">
    <source>
        <dbReference type="Proteomes" id="UP000054018"/>
    </source>
</evidence>
<proteinExistence type="predicted"/>
<organism evidence="1 2">
    <name type="scientific">Pisolithus microcarpus 441</name>
    <dbReference type="NCBI Taxonomy" id="765257"/>
    <lineage>
        <taxon>Eukaryota</taxon>
        <taxon>Fungi</taxon>
        <taxon>Dikarya</taxon>
        <taxon>Basidiomycota</taxon>
        <taxon>Agaricomycotina</taxon>
        <taxon>Agaricomycetes</taxon>
        <taxon>Agaricomycetidae</taxon>
        <taxon>Boletales</taxon>
        <taxon>Sclerodermatineae</taxon>
        <taxon>Pisolithaceae</taxon>
        <taxon>Pisolithus</taxon>
    </lineage>
</organism>
<dbReference type="AlphaFoldDB" id="A0A0C9Y016"/>
<dbReference type="EMBL" id="KN833813">
    <property type="protein sequence ID" value="KIK18080.1"/>
    <property type="molecule type" value="Genomic_DNA"/>
</dbReference>
<protein>
    <submittedName>
        <fullName evidence="1">Uncharacterized protein</fullName>
    </submittedName>
</protein>
<name>A0A0C9Y016_9AGAM</name>
<keyword evidence="2" id="KW-1185">Reference proteome</keyword>
<dbReference type="HOGENOM" id="CLU_3033254_0_0_1"/>
<reference evidence="2" key="2">
    <citation type="submission" date="2015-01" db="EMBL/GenBank/DDBJ databases">
        <title>Evolutionary Origins and Diversification of the Mycorrhizal Mutualists.</title>
        <authorList>
            <consortium name="DOE Joint Genome Institute"/>
            <consortium name="Mycorrhizal Genomics Consortium"/>
            <person name="Kohler A."/>
            <person name="Kuo A."/>
            <person name="Nagy L.G."/>
            <person name="Floudas D."/>
            <person name="Copeland A."/>
            <person name="Barry K.W."/>
            <person name="Cichocki N."/>
            <person name="Veneault-Fourrey C."/>
            <person name="LaButti K."/>
            <person name="Lindquist E.A."/>
            <person name="Lipzen A."/>
            <person name="Lundell T."/>
            <person name="Morin E."/>
            <person name="Murat C."/>
            <person name="Riley R."/>
            <person name="Ohm R."/>
            <person name="Sun H."/>
            <person name="Tunlid A."/>
            <person name="Henrissat B."/>
            <person name="Grigoriev I.V."/>
            <person name="Hibbett D.S."/>
            <person name="Martin F."/>
        </authorList>
    </citation>
    <scope>NUCLEOTIDE SEQUENCE [LARGE SCALE GENOMIC DNA]</scope>
    <source>
        <strain evidence="2">441</strain>
    </source>
</reference>
<reference evidence="1 2" key="1">
    <citation type="submission" date="2014-04" db="EMBL/GenBank/DDBJ databases">
        <authorList>
            <consortium name="DOE Joint Genome Institute"/>
            <person name="Kuo A."/>
            <person name="Kohler A."/>
            <person name="Costa M.D."/>
            <person name="Nagy L.G."/>
            <person name="Floudas D."/>
            <person name="Copeland A."/>
            <person name="Barry K.W."/>
            <person name="Cichocki N."/>
            <person name="Veneault-Fourrey C."/>
            <person name="LaButti K."/>
            <person name="Lindquist E.A."/>
            <person name="Lipzen A."/>
            <person name="Lundell T."/>
            <person name="Morin E."/>
            <person name="Murat C."/>
            <person name="Sun H."/>
            <person name="Tunlid A."/>
            <person name="Henrissat B."/>
            <person name="Grigoriev I.V."/>
            <person name="Hibbett D.S."/>
            <person name="Martin F."/>
            <person name="Nordberg H.P."/>
            <person name="Cantor M.N."/>
            <person name="Hua S.X."/>
        </authorList>
    </citation>
    <scope>NUCLEOTIDE SEQUENCE [LARGE SCALE GENOMIC DNA]</scope>
    <source>
        <strain evidence="1 2">441</strain>
    </source>
</reference>
<accession>A0A0C9Y016</accession>
<dbReference type="Proteomes" id="UP000054018">
    <property type="component" value="Unassembled WGS sequence"/>
</dbReference>
<gene>
    <name evidence="1" type="ORF">PISMIDRAFT_684518</name>
</gene>
<sequence length="55" mass="5927">MCCTWYTPSHKCSHSKADHDPPVRNGPPASVTCTATRCAFASALNEFFGVSHTPC</sequence>